<organism evidence="8 9">
    <name type="scientific">Cytospora chrysosperma</name>
    <name type="common">Cytospora canker fungus</name>
    <name type="synonym">Sphaeria chrysosperma</name>
    <dbReference type="NCBI Taxonomy" id="252740"/>
    <lineage>
        <taxon>Eukaryota</taxon>
        <taxon>Fungi</taxon>
        <taxon>Dikarya</taxon>
        <taxon>Ascomycota</taxon>
        <taxon>Pezizomycotina</taxon>
        <taxon>Sordariomycetes</taxon>
        <taxon>Sordariomycetidae</taxon>
        <taxon>Diaporthales</taxon>
        <taxon>Cytosporaceae</taxon>
        <taxon>Cytospora</taxon>
    </lineage>
</organism>
<dbReference type="Pfam" id="PF07690">
    <property type="entry name" value="MFS_1"/>
    <property type="match status" value="1"/>
</dbReference>
<feature type="transmembrane region" description="Helical" evidence="6">
    <location>
        <begin position="41"/>
        <end position="58"/>
    </location>
</feature>
<keyword evidence="3 6" id="KW-0812">Transmembrane</keyword>
<dbReference type="InterPro" id="IPR020846">
    <property type="entry name" value="MFS_dom"/>
</dbReference>
<feature type="transmembrane region" description="Helical" evidence="6">
    <location>
        <begin position="275"/>
        <end position="295"/>
    </location>
</feature>
<protein>
    <recommendedName>
        <fullName evidence="7">Major facilitator superfamily (MFS) profile domain-containing protein</fullName>
    </recommendedName>
</protein>
<evidence type="ECO:0000259" key="7">
    <source>
        <dbReference type="PROSITE" id="PS50850"/>
    </source>
</evidence>
<name>A0A423VIM2_CYTCH</name>
<keyword evidence="5 6" id="KW-0472">Membrane</keyword>
<sequence>MDSKPSQAHHDASDTDKAVSTTTVVVAQWDRAAEKKLMRKVDFFILPMMFMFYMLSYLDRVNIANARIQGMDKELDLDTGNRYNTAVLLFFPLYVIFEVPSNMLLKHMRPSLYLPGIMFIWGIITMCMGFVRSYQTLYALRILLGFSEAGLVPGIIYVTSMYYRRHEFQRRLSFVFVATSLAGACGGLLAYAIAHLSGRYGYSGWRWIFIIEGAFTAFIGAVAPLVVVDWPEQCHFLNQEEKDLLQARLADDGSAFRMDKLDGFTIKRILTDWKIYLGSLTYMGFTVSGLSMSFFLPTVLNEFGWEATEAQVYTIPVYMFALVLTLIMAWASDKLKHRYAFIVLCLVMATAGYGIALGQEHLSRGVKYFGCFLIAAGGLCASPLCIVFLSNNEAGHWKRSVSSAVQVSCGGIAGVIGSSIFLDREKPLYRTGYGVGLGMVWVAGLAATVMALAMWLENRRRDRGGRDERLALPVENVQNMGDYHPHFRFTL</sequence>
<dbReference type="GO" id="GO:0022857">
    <property type="term" value="F:transmembrane transporter activity"/>
    <property type="evidence" value="ECO:0007669"/>
    <property type="project" value="InterPro"/>
</dbReference>
<feature type="transmembrane region" description="Helical" evidence="6">
    <location>
        <begin position="205"/>
        <end position="228"/>
    </location>
</feature>
<feature type="transmembrane region" description="Helical" evidence="6">
    <location>
        <begin position="433"/>
        <end position="456"/>
    </location>
</feature>
<dbReference type="GO" id="GO:0016020">
    <property type="term" value="C:membrane"/>
    <property type="evidence" value="ECO:0007669"/>
    <property type="project" value="UniProtKB-SubCell"/>
</dbReference>
<feature type="transmembrane region" description="Helical" evidence="6">
    <location>
        <begin position="172"/>
        <end position="193"/>
    </location>
</feature>
<dbReference type="PANTHER" id="PTHR43791">
    <property type="entry name" value="PERMEASE-RELATED"/>
    <property type="match status" value="1"/>
</dbReference>
<evidence type="ECO:0000256" key="3">
    <source>
        <dbReference type="ARBA" id="ARBA00022692"/>
    </source>
</evidence>
<keyword evidence="9" id="KW-1185">Reference proteome</keyword>
<evidence type="ECO:0000313" key="8">
    <source>
        <dbReference type="EMBL" id="ROV90852.1"/>
    </source>
</evidence>
<feature type="transmembrane region" description="Helical" evidence="6">
    <location>
        <begin position="339"/>
        <end position="359"/>
    </location>
</feature>
<evidence type="ECO:0000256" key="5">
    <source>
        <dbReference type="ARBA" id="ARBA00023136"/>
    </source>
</evidence>
<evidence type="ECO:0000256" key="1">
    <source>
        <dbReference type="ARBA" id="ARBA00004141"/>
    </source>
</evidence>
<dbReference type="EMBL" id="LJZO01000047">
    <property type="protein sequence ID" value="ROV90852.1"/>
    <property type="molecule type" value="Genomic_DNA"/>
</dbReference>
<feature type="transmembrane region" description="Helical" evidence="6">
    <location>
        <begin position="83"/>
        <end position="100"/>
    </location>
</feature>
<dbReference type="FunFam" id="1.20.1250.20:FF:000034">
    <property type="entry name" value="MFS general substrate transporter"/>
    <property type="match status" value="1"/>
</dbReference>
<feature type="domain" description="Major facilitator superfamily (MFS) profile" evidence="7">
    <location>
        <begin position="45"/>
        <end position="461"/>
    </location>
</feature>
<feature type="transmembrane region" description="Helical" evidence="6">
    <location>
        <begin position="401"/>
        <end position="421"/>
    </location>
</feature>
<evidence type="ECO:0000256" key="4">
    <source>
        <dbReference type="ARBA" id="ARBA00022989"/>
    </source>
</evidence>
<dbReference type="Gene3D" id="1.20.1250.20">
    <property type="entry name" value="MFS general substrate transporter like domains"/>
    <property type="match status" value="2"/>
</dbReference>
<evidence type="ECO:0000256" key="6">
    <source>
        <dbReference type="SAM" id="Phobius"/>
    </source>
</evidence>
<dbReference type="InterPro" id="IPR011701">
    <property type="entry name" value="MFS"/>
</dbReference>
<keyword evidence="4 6" id="KW-1133">Transmembrane helix</keyword>
<proteinExistence type="predicted"/>
<evidence type="ECO:0000256" key="2">
    <source>
        <dbReference type="ARBA" id="ARBA00022448"/>
    </source>
</evidence>
<feature type="transmembrane region" description="Helical" evidence="6">
    <location>
        <begin position="365"/>
        <end position="389"/>
    </location>
</feature>
<dbReference type="SUPFAM" id="SSF103473">
    <property type="entry name" value="MFS general substrate transporter"/>
    <property type="match status" value="1"/>
</dbReference>
<dbReference type="AlphaFoldDB" id="A0A423VIM2"/>
<dbReference type="PROSITE" id="PS50850">
    <property type="entry name" value="MFS"/>
    <property type="match status" value="1"/>
</dbReference>
<feature type="transmembrane region" description="Helical" evidence="6">
    <location>
        <begin position="315"/>
        <end position="332"/>
    </location>
</feature>
<dbReference type="OrthoDB" id="19923at2759"/>
<dbReference type="Proteomes" id="UP000284375">
    <property type="component" value="Unassembled WGS sequence"/>
</dbReference>
<evidence type="ECO:0000313" key="9">
    <source>
        <dbReference type="Proteomes" id="UP000284375"/>
    </source>
</evidence>
<dbReference type="InterPro" id="IPR036259">
    <property type="entry name" value="MFS_trans_sf"/>
</dbReference>
<comment type="caution">
    <text evidence="8">The sequence shown here is derived from an EMBL/GenBank/DDBJ whole genome shotgun (WGS) entry which is preliminary data.</text>
</comment>
<dbReference type="PANTHER" id="PTHR43791:SF52">
    <property type="entry name" value="TRANSPORTER, PUTATIVE (AFU_ORTHOLOGUE AFUA_1G11820)-RELATED"/>
    <property type="match status" value="1"/>
</dbReference>
<dbReference type="FunFam" id="1.20.1250.20:FF:000068">
    <property type="entry name" value="MFS general substrate transporter"/>
    <property type="match status" value="1"/>
</dbReference>
<reference evidence="8 9" key="1">
    <citation type="submission" date="2015-09" db="EMBL/GenBank/DDBJ databases">
        <title>Host preference determinants of Valsa canker pathogens revealed by comparative genomics.</title>
        <authorList>
            <person name="Yin Z."/>
            <person name="Huang L."/>
        </authorList>
    </citation>
    <scope>NUCLEOTIDE SEQUENCE [LARGE SCALE GENOMIC DNA]</scope>
    <source>
        <strain evidence="8 9">YSFL</strain>
    </source>
</reference>
<keyword evidence="2" id="KW-0813">Transport</keyword>
<comment type="subcellular location">
    <subcellularLocation>
        <location evidence="1">Membrane</location>
        <topology evidence="1">Multi-pass membrane protein</topology>
    </subcellularLocation>
</comment>
<dbReference type="STRING" id="252740.A0A423VIM2"/>
<feature type="transmembrane region" description="Helical" evidence="6">
    <location>
        <begin position="112"/>
        <end position="131"/>
    </location>
</feature>
<feature type="transmembrane region" description="Helical" evidence="6">
    <location>
        <begin position="137"/>
        <end position="160"/>
    </location>
</feature>
<gene>
    <name evidence="8" type="ORF">VSDG_08041</name>
</gene>
<accession>A0A423VIM2</accession>